<dbReference type="Proteomes" id="UP000229740">
    <property type="component" value="Unassembled WGS sequence"/>
</dbReference>
<feature type="transmembrane region" description="Helical" evidence="1">
    <location>
        <begin position="12"/>
        <end position="31"/>
    </location>
</feature>
<feature type="transmembrane region" description="Helical" evidence="1">
    <location>
        <begin position="108"/>
        <end position="128"/>
    </location>
</feature>
<feature type="transmembrane region" description="Helical" evidence="1">
    <location>
        <begin position="135"/>
        <end position="152"/>
    </location>
</feature>
<evidence type="ECO:0000256" key="1">
    <source>
        <dbReference type="SAM" id="Phobius"/>
    </source>
</evidence>
<dbReference type="EMBL" id="PDPS01000040">
    <property type="protein sequence ID" value="PID55986.1"/>
    <property type="molecule type" value="Genomic_DNA"/>
</dbReference>
<keyword evidence="1" id="KW-0812">Transmembrane</keyword>
<feature type="transmembrane region" description="Helical" evidence="1">
    <location>
        <begin position="70"/>
        <end position="88"/>
    </location>
</feature>
<feature type="transmembrane region" description="Helical" evidence="1">
    <location>
        <begin position="158"/>
        <end position="176"/>
    </location>
</feature>
<proteinExistence type="predicted"/>
<organism evidence="2 3">
    <name type="scientific">candidate division KSB3 bacterium</name>
    <dbReference type="NCBI Taxonomy" id="2044937"/>
    <lineage>
        <taxon>Bacteria</taxon>
        <taxon>candidate division KSB3</taxon>
    </lineage>
</organism>
<sequence>MRDFDLTPRRLPAISYALIGTVCGIAMGIKFADIDLLFPSCLLHHRALLTHGFILPLCLSWIVWRTRLQFLRGVTLGFCVTNTVHLSFDLFPQAWRGYALIHLFWLSFPPLLSWIWIAGSLVICWYLWRMFVRTLWELCLSAAGLLAGFVVYAHEGILSPLIAMALSAMIAFLFPLNHSRSGRREI</sequence>
<dbReference type="AlphaFoldDB" id="A0A2G6E1N2"/>
<accession>A0A2G6E1N2</accession>
<keyword evidence="1" id="KW-1133">Transmembrane helix</keyword>
<feature type="transmembrane region" description="Helical" evidence="1">
    <location>
        <begin position="43"/>
        <end position="63"/>
    </location>
</feature>
<reference evidence="2 3" key="1">
    <citation type="submission" date="2017-10" db="EMBL/GenBank/DDBJ databases">
        <title>Novel microbial diversity and functional potential in the marine mammal oral microbiome.</title>
        <authorList>
            <person name="Dudek N.K."/>
            <person name="Sun C.L."/>
            <person name="Burstein D."/>
            <person name="Kantor R.S."/>
            <person name="Aliaga Goltsman D.S."/>
            <person name="Bik E.M."/>
            <person name="Thomas B.C."/>
            <person name="Banfield J.F."/>
            <person name="Relman D.A."/>
        </authorList>
    </citation>
    <scope>NUCLEOTIDE SEQUENCE [LARGE SCALE GENOMIC DNA]</scope>
    <source>
        <strain evidence="2">DOLZORAL124_49_17</strain>
    </source>
</reference>
<keyword evidence="1" id="KW-0472">Membrane</keyword>
<protein>
    <submittedName>
        <fullName evidence="2">Uncharacterized protein</fullName>
    </submittedName>
</protein>
<comment type="caution">
    <text evidence="2">The sequence shown here is derived from an EMBL/GenBank/DDBJ whole genome shotgun (WGS) entry which is preliminary data.</text>
</comment>
<name>A0A2G6E1N2_9BACT</name>
<evidence type="ECO:0000313" key="3">
    <source>
        <dbReference type="Proteomes" id="UP000229740"/>
    </source>
</evidence>
<gene>
    <name evidence="2" type="ORF">CSB45_13615</name>
</gene>
<evidence type="ECO:0000313" key="2">
    <source>
        <dbReference type="EMBL" id="PID55986.1"/>
    </source>
</evidence>